<evidence type="ECO:0000256" key="4">
    <source>
        <dbReference type="SAM" id="MobiDB-lite"/>
    </source>
</evidence>
<name>A0A9R0YUE8_TRITD</name>
<dbReference type="GO" id="GO:0051601">
    <property type="term" value="P:exocyst localization"/>
    <property type="evidence" value="ECO:0007669"/>
    <property type="project" value="TreeGrafter"/>
</dbReference>
<dbReference type="AlphaFoldDB" id="A0A9R0YUE8"/>
<dbReference type="GO" id="GO:0006887">
    <property type="term" value="P:exocytosis"/>
    <property type="evidence" value="ECO:0007669"/>
    <property type="project" value="UniProtKB-KW"/>
</dbReference>
<dbReference type="Proteomes" id="UP000324705">
    <property type="component" value="Chromosome 6B"/>
</dbReference>
<dbReference type="Gramene" id="TRITD6Bv1G177400.2">
    <property type="protein sequence ID" value="TRITD6Bv1G177400.2"/>
    <property type="gene ID" value="TRITD6Bv1G177400"/>
</dbReference>
<comment type="similarity">
    <text evidence="1">Belongs to the SEC6 family.</text>
</comment>
<keyword evidence="2" id="KW-0813">Transport</keyword>
<evidence type="ECO:0000313" key="6">
    <source>
        <dbReference type="Proteomes" id="UP000324705"/>
    </source>
</evidence>
<dbReference type="GO" id="GO:0000149">
    <property type="term" value="F:SNARE binding"/>
    <property type="evidence" value="ECO:0007669"/>
    <property type="project" value="TreeGrafter"/>
</dbReference>
<gene>
    <name evidence="5" type="ORF">TRITD_6Bv1G177400</name>
</gene>
<dbReference type="FunFam" id="1.10.357.70:FF:000002">
    <property type="entry name" value="Exocyst complex component SEC6"/>
    <property type="match status" value="1"/>
</dbReference>
<dbReference type="Pfam" id="PF06046">
    <property type="entry name" value="Sec6"/>
    <property type="match status" value="1"/>
</dbReference>
<dbReference type="OMA" id="REQEPNT"/>
<protein>
    <recommendedName>
        <fullName evidence="7">Exocyst complex component Sec6</fullName>
    </recommendedName>
</protein>
<dbReference type="Gene3D" id="1.10.357.70">
    <property type="entry name" value="Exocyst complex component Sec6, C-terminal domain"/>
    <property type="match status" value="1"/>
</dbReference>
<dbReference type="GO" id="GO:0000145">
    <property type="term" value="C:exocyst"/>
    <property type="evidence" value="ECO:0007669"/>
    <property type="project" value="InterPro"/>
</dbReference>
<dbReference type="PANTHER" id="PTHR21292:SF1">
    <property type="entry name" value="EXOCYST COMPLEX COMPONENT 3"/>
    <property type="match status" value="1"/>
</dbReference>
<dbReference type="InterPro" id="IPR042532">
    <property type="entry name" value="EXOC3/Sec6_C"/>
</dbReference>
<dbReference type="PANTHER" id="PTHR21292">
    <property type="entry name" value="EXOCYST COMPLEX COMPONENT SEC6-RELATED"/>
    <property type="match status" value="1"/>
</dbReference>
<dbReference type="InterPro" id="IPR010326">
    <property type="entry name" value="EXOC3/Sec6"/>
</dbReference>
<dbReference type="Gene3D" id="1.10.357.50">
    <property type="match status" value="1"/>
</dbReference>
<feature type="region of interest" description="Disordered" evidence="4">
    <location>
        <begin position="243"/>
        <end position="267"/>
    </location>
</feature>
<evidence type="ECO:0000256" key="3">
    <source>
        <dbReference type="ARBA" id="ARBA00022483"/>
    </source>
</evidence>
<evidence type="ECO:0000256" key="1">
    <source>
        <dbReference type="ARBA" id="ARBA00009447"/>
    </source>
</evidence>
<proteinExistence type="inferred from homology"/>
<sequence length="764" mass="86330">MEDLGIEAKEAAVREVAKLLPSQDLLSSIASIKADYLSRQQTNDTQLSSMVAEQVEQAHAGIDALAISQQTINSLRENFIDIDKLCQECQTLIENHDRIKLLSNARNNLNTTLKDVGGMMSISVEAAAARDSLSDDKELIHTYERLTALDGKRRFALAAAGSHKEEVGRLREYFEDVDRSWETFEKTLWEHIANFFKLSKESPQTLVRALRVVEMQEIIDQQVAEEAAEAEGAGAMATIANQRRTTKKGAGAASTPRNSTQEKSKTQGKGYKDKCYECIGKAVEARFDKLLTELVFSEDMMEALEEAKIGEELGDIYDYVAPCFPPRYEIFQLLVNLYTERFIHMLRLLSERANDIQNINILKVTGWVVQYQDNLIGLGVDESLAQVCSESGALDPLMNMYVERMQATTKKWYTNILEADKTQPPKSTEDGKLYTPAAVDLFRILTEQVQIVRENSTDVMLYRIALAVIQVMLDFQAAERQSLEEPASDVGLETLCALINNNLRCYELSSELSSSTLEALPPNYAEQVNFEDTCKGFLEVAKKLKQSDTSGEEAVLQTVSVIFEDPGVQDLLAKVYQKDWMDGMVTEYLVATFADYFGDVKLYIEDRSFRRFVESCLEETIVVYVDHLLSQKNYIKEETVERMRLDEEVLMDFFREHTSVTKVENRVRILADLRELASAESLDSFTLIYTNILEHQPDCPSEVVEKLVALREGIPRKEAKEVVQECKEIYENSLIDGNPPKSGFVFGKLKCLTVKKGIWGKLGQ</sequence>
<evidence type="ECO:0008006" key="7">
    <source>
        <dbReference type="Google" id="ProtNLM"/>
    </source>
</evidence>
<dbReference type="EMBL" id="LT934122">
    <property type="protein sequence ID" value="VAI60727.1"/>
    <property type="molecule type" value="Genomic_DNA"/>
</dbReference>
<keyword evidence="3" id="KW-0268">Exocytosis</keyword>
<dbReference type="FunFam" id="1.10.357.50:FF:000003">
    <property type="entry name" value="Exocyst complex component SEC6"/>
    <property type="match status" value="1"/>
</dbReference>
<reference evidence="5 6" key="1">
    <citation type="submission" date="2017-09" db="EMBL/GenBank/DDBJ databases">
        <authorList>
            <consortium name="International Durum Wheat Genome Sequencing Consortium (IDWGSC)"/>
            <person name="Milanesi L."/>
        </authorList>
    </citation>
    <scope>NUCLEOTIDE SEQUENCE [LARGE SCALE GENOMIC DNA]</scope>
    <source>
        <strain evidence="6">cv. Svevo</strain>
    </source>
</reference>
<organism evidence="5 6">
    <name type="scientific">Triticum turgidum subsp. durum</name>
    <name type="common">Durum wheat</name>
    <name type="synonym">Triticum durum</name>
    <dbReference type="NCBI Taxonomy" id="4567"/>
    <lineage>
        <taxon>Eukaryota</taxon>
        <taxon>Viridiplantae</taxon>
        <taxon>Streptophyta</taxon>
        <taxon>Embryophyta</taxon>
        <taxon>Tracheophyta</taxon>
        <taxon>Spermatophyta</taxon>
        <taxon>Magnoliopsida</taxon>
        <taxon>Liliopsida</taxon>
        <taxon>Poales</taxon>
        <taxon>Poaceae</taxon>
        <taxon>BOP clade</taxon>
        <taxon>Pooideae</taxon>
        <taxon>Triticodae</taxon>
        <taxon>Triticeae</taxon>
        <taxon>Triticinae</taxon>
        <taxon>Triticum</taxon>
    </lineage>
</organism>
<keyword evidence="6" id="KW-1185">Reference proteome</keyword>
<evidence type="ECO:0000256" key="2">
    <source>
        <dbReference type="ARBA" id="ARBA00022448"/>
    </source>
</evidence>
<accession>A0A9R0YUE8</accession>
<evidence type="ECO:0000313" key="5">
    <source>
        <dbReference type="EMBL" id="VAI60727.1"/>
    </source>
</evidence>